<evidence type="ECO:0000313" key="2">
    <source>
        <dbReference type="EMBL" id="KAH7331885.1"/>
    </source>
</evidence>
<comment type="caution">
    <text evidence="2">The sequence shown here is derived from an EMBL/GenBank/DDBJ whole genome shotgun (WGS) entry which is preliminary data.</text>
</comment>
<dbReference type="AlphaFoldDB" id="A0A8T2SIM6"/>
<dbReference type="EMBL" id="CM035425">
    <property type="protein sequence ID" value="KAH7331885.1"/>
    <property type="molecule type" value="Genomic_DNA"/>
</dbReference>
<protein>
    <submittedName>
        <fullName evidence="2">Uncharacterized protein</fullName>
    </submittedName>
</protein>
<name>A0A8T2SIM6_CERRI</name>
<keyword evidence="1" id="KW-0812">Transmembrane</keyword>
<sequence>MASWIQSNPGGKGWWPYWVLQRIYLYNTLSYRDNLPASSTLASGYQCYSLSCTLFIIFSLYLLFSLLLFLFQLFCLSLCHLHYPYLVCILCSVVSLARVGGVAHTMRIIHTSLILSLFCTRGTDLCSCDASAHMLFHAYDGHTMCQDWLKYTMLSCTCSYSHRIS</sequence>
<keyword evidence="1" id="KW-0472">Membrane</keyword>
<gene>
    <name evidence="2" type="ORF">KP509_20G055200</name>
</gene>
<feature type="transmembrane region" description="Helical" evidence="1">
    <location>
        <begin position="48"/>
        <end position="71"/>
    </location>
</feature>
<feature type="transmembrane region" description="Helical" evidence="1">
    <location>
        <begin position="83"/>
        <end position="103"/>
    </location>
</feature>
<accession>A0A8T2SIM6</accession>
<dbReference type="Proteomes" id="UP000825935">
    <property type="component" value="Chromosome 20"/>
</dbReference>
<organism evidence="2 3">
    <name type="scientific">Ceratopteris richardii</name>
    <name type="common">Triangle waterfern</name>
    <dbReference type="NCBI Taxonomy" id="49495"/>
    <lineage>
        <taxon>Eukaryota</taxon>
        <taxon>Viridiplantae</taxon>
        <taxon>Streptophyta</taxon>
        <taxon>Embryophyta</taxon>
        <taxon>Tracheophyta</taxon>
        <taxon>Polypodiopsida</taxon>
        <taxon>Polypodiidae</taxon>
        <taxon>Polypodiales</taxon>
        <taxon>Pteridineae</taxon>
        <taxon>Pteridaceae</taxon>
        <taxon>Parkerioideae</taxon>
        <taxon>Ceratopteris</taxon>
    </lineage>
</organism>
<evidence type="ECO:0000256" key="1">
    <source>
        <dbReference type="SAM" id="Phobius"/>
    </source>
</evidence>
<keyword evidence="3" id="KW-1185">Reference proteome</keyword>
<proteinExistence type="predicted"/>
<reference evidence="2" key="1">
    <citation type="submission" date="2021-08" db="EMBL/GenBank/DDBJ databases">
        <title>WGS assembly of Ceratopteris richardii.</title>
        <authorList>
            <person name="Marchant D.B."/>
            <person name="Chen G."/>
            <person name="Jenkins J."/>
            <person name="Shu S."/>
            <person name="Leebens-Mack J."/>
            <person name="Grimwood J."/>
            <person name="Schmutz J."/>
            <person name="Soltis P."/>
            <person name="Soltis D."/>
            <person name="Chen Z.-H."/>
        </authorList>
    </citation>
    <scope>NUCLEOTIDE SEQUENCE</scope>
    <source>
        <strain evidence="2">Whitten #5841</strain>
        <tissue evidence="2">Leaf</tissue>
    </source>
</reference>
<keyword evidence="1" id="KW-1133">Transmembrane helix</keyword>
<evidence type="ECO:0000313" key="3">
    <source>
        <dbReference type="Proteomes" id="UP000825935"/>
    </source>
</evidence>